<evidence type="ECO:0000313" key="1">
    <source>
        <dbReference type="EMBL" id="GIG55130.1"/>
    </source>
</evidence>
<proteinExistence type="predicted"/>
<reference evidence="1" key="1">
    <citation type="submission" date="2021-01" db="EMBL/GenBank/DDBJ databases">
        <title>Whole genome shotgun sequence of Demequina activiva NBRC 110675.</title>
        <authorList>
            <person name="Komaki H."/>
            <person name="Tamura T."/>
        </authorList>
    </citation>
    <scope>NUCLEOTIDE SEQUENCE</scope>
    <source>
        <strain evidence="1">NBRC 110675</strain>
    </source>
</reference>
<sequence>MSGTLRSVDGVEPSNAATMAFDTKFLAPRTLISPRRGTPPCTRMESVMGTIFPHARLRARIRAPAAPVPRTCRPDVAQRRHVMLVR</sequence>
<keyword evidence="2" id="KW-1185">Reference proteome</keyword>
<accession>A0A919Q7C3</accession>
<protein>
    <submittedName>
        <fullName evidence="1">Uncharacterized protein</fullName>
    </submittedName>
</protein>
<comment type="caution">
    <text evidence="1">The sequence shown here is derived from an EMBL/GenBank/DDBJ whole genome shotgun (WGS) entry which is preliminary data.</text>
</comment>
<name>A0A919Q7C3_9MICO</name>
<dbReference type="EMBL" id="BONR01000004">
    <property type="protein sequence ID" value="GIG55130.1"/>
    <property type="molecule type" value="Genomic_DNA"/>
</dbReference>
<dbReference type="AlphaFoldDB" id="A0A919Q7C3"/>
<gene>
    <name evidence="1" type="ORF">Dac01nite_18820</name>
</gene>
<dbReference type="Proteomes" id="UP000652354">
    <property type="component" value="Unassembled WGS sequence"/>
</dbReference>
<evidence type="ECO:0000313" key="2">
    <source>
        <dbReference type="Proteomes" id="UP000652354"/>
    </source>
</evidence>
<organism evidence="1 2">
    <name type="scientific">Demequina activiva</name>
    <dbReference type="NCBI Taxonomy" id="1582364"/>
    <lineage>
        <taxon>Bacteria</taxon>
        <taxon>Bacillati</taxon>
        <taxon>Actinomycetota</taxon>
        <taxon>Actinomycetes</taxon>
        <taxon>Micrococcales</taxon>
        <taxon>Demequinaceae</taxon>
        <taxon>Demequina</taxon>
    </lineage>
</organism>